<dbReference type="Proteomes" id="UP001361570">
    <property type="component" value="Unassembled WGS sequence"/>
</dbReference>
<evidence type="ECO:0000313" key="1">
    <source>
        <dbReference type="EMBL" id="MEI4273924.1"/>
    </source>
</evidence>
<keyword evidence="2" id="KW-1185">Reference proteome</keyword>
<accession>A0ABU8DYL5</accession>
<comment type="caution">
    <text evidence="1">The sequence shown here is derived from an EMBL/GenBank/DDBJ whole genome shotgun (WGS) entry which is preliminary data.</text>
</comment>
<proteinExistence type="predicted"/>
<organism evidence="1 2">
    <name type="scientific">Klenkia sesuvii</name>
    <dbReference type="NCBI Taxonomy" id="3103137"/>
    <lineage>
        <taxon>Bacteria</taxon>
        <taxon>Bacillati</taxon>
        <taxon>Actinomycetota</taxon>
        <taxon>Actinomycetes</taxon>
        <taxon>Geodermatophilales</taxon>
        <taxon>Geodermatophilaceae</taxon>
        <taxon>Klenkia</taxon>
    </lineage>
</organism>
<protein>
    <submittedName>
        <fullName evidence="1">Uncharacterized protein</fullName>
    </submittedName>
</protein>
<dbReference type="EMBL" id="JBAPLU010000029">
    <property type="protein sequence ID" value="MEI4273924.1"/>
    <property type="molecule type" value="Genomic_DNA"/>
</dbReference>
<name>A0ABU8DYL5_9ACTN</name>
<reference evidence="1 2" key="1">
    <citation type="submission" date="2024-03" db="EMBL/GenBank/DDBJ databases">
        <title>Draft genome sequence of Klenkia sp. LSe6-5.</title>
        <authorList>
            <person name="Duangmal K."/>
            <person name="Chantavorakit T."/>
        </authorList>
    </citation>
    <scope>NUCLEOTIDE SEQUENCE [LARGE SCALE GENOMIC DNA]</scope>
    <source>
        <strain evidence="1 2">LSe6-5</strain>
    </source>
</reference>
<sequence length="78" mass="7957">MSEPSTVDELRKAQVAEYGTYVALGPIDINGTRAFNAGDPVPVSHVERGVVGTDQVAKTSSKAGQAIAVAGTDTTPKG</sequence>
<evidence type="ECO:0000313" key="2">
    <source>
        <dbReference type="Proteomes" id="UP001361570"/>
    </source>
</evidence>
<gene>
    <name evidence="1" type="ORF">TEK04_19560</name>
</gene>
<dbReference type="RefSeq" id="WP_336406040.1">
    <property type="nucleotide sequence ID" value="NZ_JBAPLU010000029.1"/>
</dbReference>